<dbReference type="Proteomes" id="UP000501648">
    <property type="component" value="Chromosome"/>
</dbReference>
<organism evidence="2 3">
    <name type="scientific">Herbaspirillum rubrisubalbicans Os34</name>
    <dbReference type="NCBI Taxonomy" id="1235827"/>
    <lineage>
        <taxon>Bacteria</taxon>
        <taxon>Pseudomonadati</taxon>
        <taxon>Pseudomonadota</taxon>
        <taxon>Betaproteobacteria</taxon>
        <taxon>Burkholderiales</taxon>
        <taxon>Oxalobacteraceae</taxon>
        <taxon>Herbaspirillum</taxon>
    </lineage>
</organism>
<protein>
    <submittedName>
        <fullName evidence="2">Uncharacterized protein</fullName>
    </submittedName>
</protein>
<evidence type="ECO:0000256" key="1">
    <source>
        <dbReference type="SAM" id="MobiDB-lite"/>
    </source>
</evidence>
<accession>A0A6M3ZRN0</accession>
<evidence type="ECO:0000313" key="3">
    <source>
        <dbReference type="Proteomes" id="UP000501648"/>
    </source>
</evidence>
<dbReference type="EMBL" id="CP008956">
    <property type="protein sequence ID" value="QJQ01238.1"/>
    <property type="molecule type" value="Genomic_DNA"/>
</dbReference>
<name>A0A6M3ZRN0_9BURK</name>
<reference evidence="2 3" key="1">
    <citation type="journal article" date="2012" name="J. Bacteriol.">
        <title>Genome sequence of the pathogenic Herbaspirillum seropedicae strain Os34, isolated from rice roots.</title>
        <authorList>
            <person name="Ye W."/>
            <person name="Ye S."/>
            <person name="Liu J."/>
            <person name="Chang S."/>
            <person name="Chen M."/>
            <person name="Zhu B."/>
            <person name="Guo L."/>
            <person name="An Q."/>
        </authorList>
    </citation>
    <scope>NUCLEOTIDE SEQUENCE [LARGE SCALE GENOMIC DNA]</scope>
    <source>
        <strain evidence="2 3">Os34</strain>
    </source>
</reference>
<evidence type="ECO:0000313" key="2">
    <source>
        <dbReference type="EMBL" id="QJQ01238.1"/>
    </source>
</evidence>
<sequence length="277" mass="30853">MQAGPLKAMNMKITTFDSLDSLLPDNTLPRPHLRHGHRLGVDPMINANAAAELSPLDALEVLAGVQEGLTFSRKSLRQRLRAPVRAQTQRKTPTPTRKAKVKVGEKEGRDDDEQELFAPVEQTLDLLRNGADRERQAEVEAMLAKYFDPLQRYHVFYEALDQIAETPLGGGKDRSVKKALTTMMNNLMERHPHELRRALQQSDEMVNSLEAMAGEDGVNTNGPSTRELRFLIGAKSKGNFDAPLTPLTMLKALIKNFGPIKCEQALSSLRARMMAGF</sequence>
<proteinExistence type="predicted"/>
<dbReference type="AlphaFoldDB" id="A0A6M3ZRN0"/>
<feature type="compositionally biased region" description="Polar residues" evidence="1">
    <location>
        <begin position="86"/>
        <end position="95"/>
    </location>
</feature>
<feature type="region of interest" description="Disordered" evidence="1">
    <location>
        <begin position="82"/>
        <end position="112"/>
    </location>
</feature>
<gene>
    <name evidence="2" type="ORF">C798_13635</name>
</gene>